<dbReference type="GO" id="GO:0005829">
    <property type="term" value="C:cytosol"/>
    <property type="evidence" value="ECO:0007669"/>
    <property type="project" value="TreeGrafter"/>
</dbReference>
<dbReference type="Pfam" id="PF14667">
    <property type="entry name" value="Polysacc_synt_C"/>
    <property type="match status" value="1"/>
</dbReference>
<dbReference type="InterPro" id="IPR029303">
    <property type="entry name" value="CapF_C"/>
</dbReference>
<accession>A0A9X9XEW6</accession>
<sequence length="188" mass="21328">MPDLPPSRSLLEATLSQAVRDKATVSSQGVPLRRLTHGVTLRRLPTHADDRGTVTELFDPRWGFHPDPLVHAYTFTIRPGVAKGWNLHQRHEDRYALLQGEMELVLFDPRPGSPTEGEVCRIVLSEHDRCIVNVPVNVWHADRNIGTRDVVVVNFPTIQYDHAAPDKFRLPLDTSLIPHRFPEGTRGW</sequence>
<dbReference type="Proteomes" id="UP001138709">
    <property type="component" value="Unassembled WGS sequence"/>
</dbReference>
<evidence type="ECO:0000259" key="9">
    <source>
        <dbReference type="Pfam" id="PF14667"/>
    </source>
</evidence>
<gene>
    <name evidence="10" type="ORF">GXW74_17305</name>
</gene>
<evidence type="ECO:0000256" key="2">
    <source>
        <dbReference type="ARBA" id="ARBA00001997"/>
    </source>
</evidence>
<protein>
    <recommendedName>
        <fullName evidence="4">dTDP-4-dehydrorhamnose 3,5-epimerase</fullName>
        <ecNumber evidence="3">5.1.3.13</ecNumber>
    </recommendedName>
    <alternativeName>
        <fullName evidence="6">Thymidine diphospho-4-keto-rhamnose 3,5-epimerase</fullName>
    </alternativeName>
    <alternativeName>
        <fullName evidence="5">dTDP-4-keto-6-deoxyglucose 3,5-epimerase</fullName>
    </alternativeName>
    <alternativeName>
        <fullName evidence="7">dTDP-6-deoxy-D-xylo-4-hexulose 3,5-epimerase</fullName>
    </alternativeName>
</protein>
<comment type="catalytic activity">
    <reaction evidence="1">
        <text>dTDP-4-dehydro-6-deoxy-alpha-D-glucose = dTDP-4-dehydro-beta-L-rhamnose</text>
        <dbReference type="Rhea" id="RHEA:16969"/>
        <dbReference type="ChEBI" id="CHEBI:57649"/>
        <dbReference type="ChEBI" id="CHEBI:62830"/>
        <dbReference type="EC" id="5.1.3.13"/>
    </reaction>
</comment>
<evidence type="ECO:0000256" key="1">
    <source>
        <dbReference type="ARBA" id="ARBA00001298"/>
    </source>
</evidence>
<dbReference type="RefSeq" id="WP_211847787.1">
    <property type="nucleotide sequence ID" value="NZ_JAAEDL010000017.1"/>
</dbReference>
<comment type="caution">
    <text evidence="10">The sequence shown here is derived from an EMBL/GenBank/DDBJ whole genome shotgun (WGS) entry which is preliminary data.</text>
</comment>
<dbReference type="GO" id="GO:0008830">
    <property type="term" value="F:dTDP-4-dehydrorhamnose 3,5-epimerase activity"/>
    <property type="evidence" value="ECO:0007669"/>
    <property type="project" value="UniProtKB-EC"/>
</dbReference>
<reference evidence="10" key="1">
    <citation type="submission" date="2020-01" db="EMBL/GenBank/DDBJ databases">
        <authorList>
            <person name="Rat A."/>
        </authorList>
    </citation>
    <scope>NUCLEOTIDE SEQUENCE</scope>
    <source>
        <strain evidence="10">LMG 31228</strain>
    </source>
</reference>
<dbReference type="PANTHER" id="PTHR21047:SF2">
    <property type="entry name" value="THYMIDINE DIPHOSPHO-4-KETO-RHAMNOSE 3,5-EPIMERASE"/>
    <property type="match status" value="1"/>
</dbReference>
<keyword evidence="11" id="KW-1185">Reference proteome</keyword>
<feature type="site" description="Participates in a stacking interaction with the thymidine ring of dTDP-4-oxo-6-deoxyglucose" evidence="8">
    <location>
        <position position="160"/>
    </location>
</feature>
<evidence type="ECO:0000256" key="5">
    <source>
        <dbReference type="ARBA" id="ARBA00029758"/>
    </source>
</evidence>
<evidence type="ECO:0000256" key="7">
    <source>
        <dbReference type="ARBA" id="ARBA00033311"/>
    </source>
</evidence>
<dbReference type="SUPFAM" id="SSF51182">
    <property type="entry name" value="RmlC-like cupins"/>
    <property type="match status" value="1"/>
</dbReference>
<dbReference type="InterPro" id="IPR011051">
    <property type="entry name" value="RmlC_Cupin_sf"/>
</dbReference>
<evidence type="ECO:0000256" key="4">
    <source>
        <dbReference type="ARBA" id="ARBA00019595"/>
    </source>
</evidence>
<dbReference type="EMBL" id="JAAEDL010000017">
    <property type="protein sequence ID" value="MBR0682252.1"/>
    <property type="molecule type" value="Genomic_DNA"/>
</dbReference>
<evidence type="ECO:0000313" key="10">
    <source>
        <dbReference type="EMBL" id="MBR0682252.1"/>
    </source>
</evidence>
<dbReference type="InterPro" id="IPR000888">
    <property type="entry name" value="RmlC-like"/>
</dbReference>
<feature type="domain" description="Capsular polysaccharide assembling protein CapF C-terminal" evidence="9">
    <location>
        <begin position="47"/>
        <end position="168"/>
    </location>
</feature>
<dbReference type="GO" id="GO:0000271">
    <property type="term" value="P:polysaccharide biosynthetic process"/>
    <property type="evidence" value="ECO:0007669"/>
    <property type="project" value="TreeGrafter"/>
</dbReference>
<evidence type="ECO:0000313" key="11">
    <source>
        <dbReference type="Proteomes" id="UP001138709"/>
    </source>
</evidence>
<organism evidence="10 11">
    <name type="scientific">Neoroseomonas eburnea</name>
    <dbReference type="NCBI Taxonomy" id="1346889"/>
    <lineage>
        <taxon>Bacteria</taxon>
        <taxon>Pseudomonadati</taxon>
        <taxon>Pseudomonadota</taxon>
        <taxon>Alphaproteobacteria</taxon>
        <taxon>Acetobacterales</taxon>
        <taxon>Acetobacteraceae</taxon>
        <taxon>Neoroseomonas</taxon>
    </lineage>
</organism>
<dbReference type="Gene3D" id="2.60.120.10">
    <property type="entry name" value="Jelly Rolls"/>
    <property type="match status" value="1"/>
</dbReference>
<dbReference type="AlphaFoldDB" id="A0A9X9XEW6"/>
<reference evidence="10" key="2">
    <citation type="journal article" date="2021" name="Syst. Appl. Microbiol.">
        <title>Roseomonas hellenica sp. nov., isolated from roots of wild-growing Alkanna tinctoria.</title>
        <authorList>
            <person name="Rat A."/>
            <person name="Naranjo H.D."/>
            <person name="Lebbe L."/>
            <person name="Cnockaert M."/>
            <person name="Krigas N."/>
            <person name="Grigoriadou K."/>
            <person name="Maloupa E."/>
            <person name="Willems A."/>
        </authorList>
    </citation>
    <scope>NUCLEOTIDE SEQUENCE</scope>
    <source>
        <strain evidence="10">LMG 31228</strain>
    </source>
</reference>
<dbReference type="GO" id="GO:0019305">
    <property type="term" value="P:dTDP-rhamnose biosynthetic process"/>
    <property type="evidence" value="ECO:0007669"/>
    <property type="project" value="TreeGrafter"/>
</dbReference>
<name>A0A9X9XEW6_9PROT</name>
<evidence type="ECO:0000256" key="6">
    <source>
        <dbReference type="ARBA" id="ARBA00031424"/>
    </source>
</evidence>
<dbReference type="PANTHER" id="PTHR21047">
    <property type="entry name" value="DTDP-6-DEOXY-D-GLUCOSE-3,5 EPIMERASE"/>
    <property type="match status" value="1"/>
</dbReference>
<comment type="function">
    <text evidence="2">Catalyzes the epimerization of the C3' and C5'positions of dTDP-6-deoxy-D-xylo-4-hexulose, forming dTDP-6-deoxy-L-lyxo-4-hexulose.</text>
</comment>
<dbReference type="EC" id="5.1.3.13" evidence="3"/>
<proteinExistence type="predicted"/>
<dbReference type="InterPro" id="IPR014710">
    <property type="entry name" value="RmlC-like_jellyroll"/>
</dbReference>
<evidence type="ECO:0000256" key="8">
    <source>
        <dbReference type="PIRSR" id="PIRSR600888-3"/>
    </source>
</evidence>
<evidence type="ECO:0000256" key="3">
    <source>
        <dbReference type="ARBA" id="ARBA00012098"/>
    </source>
</evidence>